<sequence>MLKAETIIYPVHNGLYVNLTNRCSCACTFCIRQTATGVGKNGEGADNVLWLKHEPSFEEVMAAFDKQDMSAYEEVVFCGFGEPTCAFETLKQVAAEVKRRYDMPVRVNTNGQGSLINGRDIAPEFKGIVDTVSISLNTPNADEYHELVRSKFGDAAFQGMLDFAREVRKYVPSVIMTTVDTTISHEDEAKCQAICDELGVHYRIRAWVD</sequence>
<proteinExistence type="predicted"/>
<dbReference type="InterPro" id="IPR007197">
    <property type="entry name" value="rSAM"/>
</dbReference>
<dbReference type="AlphaFoldDB" id="A0A369LH27"/>
<keyword evidence="2" id="KW-0479">Metal-binding</keyword>
<evidence type="ECO:0000313" key="7">
    <source>
        <dbReference type="Proteomes" id="UP000253975"/>
    </source>
</evidence>
<evidence type="ECO:0000313" key="6">
    <source>
        <dbReference type="EMBL" id="RDB57979.1"/>
    </source>
</evidence>
<evidence type="ECO:0000256" key="1">
    <source>
        <dbReference type="ARBA" id="ARBA00022691"/>
    </source>
</evidence>
<dbReference type="RefSeq" id="WP_114615783.1">
    <property type="nucleotide sequence ID" value="NZ_PPTO01000010.1"/>
</dbReference>
<dbReference type="PANTHER" id="PTHR11228">
    <property type="entry name" value="RADICAL SAM DOMAIN PROTEIN"/>
    <property type="match status" value="1"/>
</dbReference>
<dbReference type="InterPro" id="IPR023821">
    <property type="entry name" value="rSAM_TatD-assoc"/>
</dbReference>
<dbReference type="InterPro" id="IPR013785">
    <property type="entry name" value="Aldolase_TIM"/>
</dbReference>
<dbReference type="SFLD" id="SFLDG01111">
    <property type="entry name" value="Uncharacterised_Radical_SAM_Su"/>
    <property type="match status" value="1"/>
</dbReference>
<dbReference type="GO" id="GO:0046872">
    <property type="term" value="F:metal ion binding"/>
    <property type="evidence" value="ECO:0007669"/>
    <property type="project" value="UniProtKB-KW"/>
</dbReference>
<dbReference type="NCBIfam" id="TIGR04038">
    <property type="entry name" value="tatD_link_rSAM"/>
    <property type="match status" value="1"/>
</dbReference>
<comment type="caution">
    <text evidence="6">The sequence shown here is derived from an EMBL/GenBank/DDBJ whole genome shotgun (WGS) entry which is preliminary data.</text>
</comment>
<accession>A0A369LH27</accession>
<dbReference type="GO" id="GO:0003824">
    <property type="term" value="F:catalytic activity"/>
    <property type="evidence" value="ECO:0007669"/>
    <property type="project" value="InterPro"/>
</dbReference>
<dbReference type="Proteomes" id="UP000253975">
    <property type="component" value="Unassembled WGS sequence"/>
</dbReference>
<dbReference type="GO" id="GO:0051536">
    <property type="term" value="F:iron-sulfur cluster binding"/>
    <property type="evidence" value="ECO:0007669"/>
    <property type="project" value="UniProtKB-KW"/>
</dbReference>
<evidence type="ECO:0000256" key="4">
    <source>
        <dbReference type="ARBA" id="ARBA00023014"/>
    </source>
</evidence>
<keyword evidence="3" id="KW-0408">Iron</keyword>
<dbReference type="CDD" id="cd01335">
    <property type="entry name" value="Radical_SAM"/>
    <property type="match status" value="1"/>
</dbReference>
<keyword evidence="1" id="KW-0949">S-adenosyl-L-methionine</keyword>
<dbReference type="SUPFAM" id="SSF102114">
    <property type="entry name" value="Radical SAM enzymes"/>
    <property type="match status" value="1"/>
</dbReference>
<dbReference type="InterPro" id="IPR058240">
    <property type="entry name" value="rSAM_sf"/>
</dbReference>
<protein>
    <submittedName>
        <fullName evidence="6">Radical SAM protein</fullName>
    </submittedName>
</protein>
<gene>
    <name evidence="6" type="ORF">C1881_06860</name>
</gene>
<evidence type="ECO:0000256" key="3">
    <source>
        <dbReference type="ARBA" id="ARBA00023004"/>
    </source>
</evidence>
<dbReference type="PANTHER" id="PTHR11228:SF7">
    <property type="entry name" value="PQQA PEPTIDE CYCLASE"/>
    <property type="match status" value="1"/>
</dbReference>
<organism evidence="6 7">
    <name type="scientific">Slackia isoflavoniconvertens</name>
    <dbReference type="NCBI Taxonomy" id="572010"/>
    <lineage>
        <taxon>Bacteria</taxon>
        <taxon>Bacillati</taxon>
        <taxon>Actinomycetota</taxon>
        <taxon>Coriobacteriia</taxon>
        <taxon>Eggerthellales</taxon>
        <taxon>Eggerthellaceae</taxon>
        <taxon>Slackia</taxon>
    </lineage>
</organism>
<dbReference type="SFLD" id="SFLDS00029">
    <property type="entry name" value="Radical_SAM"/>
    <property type="match status" value="1"/>
</dbReference>
<name>A0A369LH27_9ACTN</name>
<dbReference type="EMBL" id="PPTO01000010">
    <property type="protein sequence ID" value="RDB57979.1"/>
    <property type="molecule type" value="Genomic_DNA"/>
</dbReference>
<dbReference type="Pfam" id="PF04055">
    <property type="entry name" value="Radical_SAM"/>
    <property type="match status" value="1"/>
</dbReference>
<feature type="domain" description="Radical SAM core" evidence="5">
    <location>
        <begin position="9"/>
        <end position="209"/>
    </location>
</feature>
<evidence type="ECO:0000256" key="2">
    <source>
        <dbReference type="ARBA" id="ARBA00022723"/>
    </source>
</evidence>
<dbReference type="Gene3D" id="3.20.20.70">
    <property type="entry name" value="Aldolase class I"/>
    <property type="match status" value="1"/>
</dbReference>
<dbReference type="PROSITE" id="PS51918">
    <property type="entry name" value="RADICAL_SAM"/>
    <property type="match status" value="1"/>
</dbReference>
<evidence type="ECO:0000259" key="5">
    <source>
        <dbReference type="PROSITE" id="PS51918"/>
    </source>
</evidence>
<keyword evidence="4" id="KW-0411">Iron-sulfur</keyword>
<dbReference type="InterPro" id="IPR050377">
    <property type="entry name" value="Radical_SAM_PqqE_MftC-like"/>
</dbReference>
<reference evidence="6 7" key="1">
    <citation type="journal article" date="2018" name="Elife">
        <title>Discovery and characterization of a prevalent human gut bacterial enzyme sufficient for the inactivation of a family of plant toxins.</title>
        <authorList>
            <person name="Koppel N."/>
            <person name="Bisanz J.E."/>
            <person name="Pandelia M.E."/>
            <person name="Turnbaugh P.J."/>
            <person name="Balskus E.P."/>
        </authorList>
    </citation>
    <scope>NUCLEOTIDE SEQUENCE [LARGE SCALE GENOMIC DNA]</scope>
    <source>
        <strain evidence="6 7">OB21 GAM31</strain>
    </source>
</reference>